<dbReference type="Pfam" id="PF01636">
    <property type="entry name" value="APH"/>
    <property type="match status" value="1"/>
</dbReference>
<accession>A0A147KB53</accession>
<evidence type="ECO:0000313" key="3">
    <source>
        <dbReference type="Proteomes" id="UP000074108"/>
    </source>
</evidence>
<dbReference type="SUPFAM" id="SSF56112">
    <property type="entry name" value="Protein kinase-like (PK-like)"/>
    <property type="match status" value="1"/>
</dbReference>
<proteinExistence type="predicted"/>
<keyword evidence="3" id="KW-1185">Reference proteome</keyword>
<gene>
    <name evidence="2" type="ORF">Q75_03335</name>
</gene>
<dbReference type="InterPro" id="IPR041726">
    <property type="entry name" value="ACAD10_11_N"/>
</dbReference>
<feature type="domain" description="Aminoglycoside phosphotransferase" evidence="1">
    <location>
        <begin position="34"/>
        <end position="262"/>
    </location>
</feature>
<sequence>MTQLIPVRQGEEIDTRKLQEFVTENLQVPHEELEIQQFASGASNLTYSVRIGEWEAVLRRPPLGPVAPKAHDMEREFLLLQSIHPTFPVAPKPLVFSKDETIVGAPFFLMERRHGYLFDTSYPKEVTPSHDTNRMLSKLMVDNLVKLHGISYKGTKLEELSKPEGFMERQVKGWLKRYDRSQTDDIKEVEPLRKWLLSNIPHTEESTVIHYDYKLNNALFSQDVKEMVGLFDWEMSTVGDPLADVGAAMSYWMEPADPKLLVYGLGQPTLTIQKGFYTRAEFIDSYGMATGRDMSKIHYYTTFATFKLAVICQQIYYRYQKGQTTDERFQQFNQFVRTLIQHAEGLAEKGGIH</sequence>
<keyword evidence="2" id="KW-0808">Transferase</keyword>
<reference evidence="2 3" key="1">
    <citation type="journal article" date="2016" name="Front. Microbiol.">
        <title>Microevolution Analysis of Bacillus coahuilensis Unveils Differences in Phosphorus Acquisition Strategies and Their Regulation.</title>
        <authorList>
            <person name="Gomez-Lunar Z."/>
            <person name="Hernandez-Gonzalez I."/>
            <person name="Rodriguez-Torres M.D."/>
            <person name="Souza V."/>
            <person name="Olmedo-Alvarez G."/>
        </authorList>
    </citation>
    <scope>NUCLEOTIDE SEQUENCE [LARGE SCALE GENOMIC DNA]</scope>
    <source>
        <strain evidence="3">p1.1.43</strain>
    </source>
</reference>
<evidence type="ECO:0000313" key="2">
    <source>
        <dbReference type="EMBL" id="KUP08105.1"/>
    </source>
</evidence>
<dbReference type="InterPro" id="IPR002575">
    <property type="entry name" value="Aminoglycoside_PTrfase"/>
</dbReference>
<dbReference type="InterPro" id="IPR011009">
    <property type="entry name" value="Kinase-like_dom_sf"/>
</dbReference>
<dbReference type="STRING" id="1150625.Q75_03335"/>
<dbReference type="PATRIC" id="fig|1150625.3.peg.698"/>
<dbReference type="Gene3D" id="3.30.200.20">
    <property type="entry name" value="Phosphorylase Kinase, domain 1"/>
    <property type="match status" value="1"/>
</dbReference>
<dbReference type="OrthoDB" id="3806873at2"/>
<dbReference type="Proteomes" id="UP000074108">
    <property type="component" value="Unassembled WGS sequence"/>
</dbReference>
<dbReference type="RefSeq" id="WP_010175858.1">
    <property type="nucleotide sequence ID" value="NZ_LDYG01000017.1"/>
</dbReference>
<name>A0A147KB53_9BACI</name>
<dbReference type="GO" id="GO:0016740">
    <property type="term" value="F:transferase activity"/>
    <property type="evidence" value="ECO:0007669"/>
    <property type="project" value="UniProtKB-KW"/>
</dbReference>
<dbReference type="PANTHER" id="PTHR47829:SF1">
    <property type="entry name" value="HAD FAMILY PHOSPHATASE"/>
    <property type="match status" value="1"/>
</dbReference>
<dbReference type="PANTHER" id="PTHR47829">
    <property type="entry name" value="HYDROLASE, PUTATIVE (AFU_ORTHOLOGUE AFUA_1G12880)-RELATED"/>
    <property type="match status" value="1"/>
</dbReference>
<organism evidence="2 3">
    <name type="scientific">Bacillus coahuilensis p1.1.43</name>
    <dbReference type="NCBI Taxonomy" id="1150625"/>
    <lineage>
        <taxon>Bacteria</taxon>
        <taxon>Bacillati</taxon>
        <taxon>Bacillota</taxon>
        <taxon>Bacilli</taxon>
        <taxon>Bacillales</taxon>
        <taxon>Bacillaceae</taxon>
        <taxon>Bacillus</taxon>
    </lineage>
</organism>
<protein>
    <submittedName>
        <fullName evidence="2">Aminoglycoside phosphotransferase</fullName>
    </submittedName>
</protein>
<dbReference type="Gene3D" id="3.90.1200.10">
    <property type="match status" value="1"/>
</dbReference>
<dbReference type="EMBL" id="LDYG01000017">
    <property type="protein sequence ID" value="KUP08105.1"/>
    <property type="molecule type" value="Genomic_DNA"/>
</dbReference>
<dbReference type="CDD" id="cd05154">
    <property type="entry name" value="ACAD10_11_N-like"/>
    <property type="match status" value="1"/>
</dbReference>
<comment type="caution">
    <text evidence="2">The sequence shown here is derived from an EMBL/GenBank/DDBJ whole genome shotgun (WGS) entry which is preliminary data.</text>
</comment>
<evidence type="ECO:0000259" key="1">
    <source>
        <dbReference type="Pfam" id="PF01636"/>
    </source>
</evidence>
<dbReference type="InterPro" id="IPR052898">
    <property type="entry name" value="ACAD10-like"/>
</dbReference>
<dbReference type="AlphaFoldDB" id="A0A147KB53"/>